<organism evidence="1 2">
    <name type="scientific">Thermococcus celericrescens</name>
    <dbReference type="NCBI Taxonomy" id="227598"/>
    <lineage>
        <taxon>Archaea</taxon>
        <taxon>Methanobacteriati</taxon>
        <taxon>Methanobacteriota</taxon>
        <taxon>Thermococci</taxon>
        <taxon>Thermococcales</taxon>
        <taxon>Thermococcaceae</taxon>
        <taxon>Thermococcus</taxon>
    </lineage>
</organism>
<evidence type="ECO:0000313" key="2">
    <source>
        <dbReference type="Proteomes" id="UP000053462"/>
    </source>
</evidence>
<evidence type="ECO:0000313" key="1">
    <source>
        <dbReference type="EMBL" id="KUH34564.1"/>
    </source>
</evidence>
<dbReference type="Proteomes" id="UP000053462">
    <property type="component" value="Unassembled WGS sequence"/>
</dbReference>
<dbReference type="STRING" id="227598.APY94_01765"/>
<protein>
    <submittedName>
        <fullName evidence="1">Uncharacterized protein</fullName>
    </submittedName>
</protein>
<sequence>MRDAVAGIVAVLVVLLLAIGYFSVGDGDARDTFHGVLVEGRPRNSTNAVVLADTNCIPDQTNTKLTCIAIIDANGEVLKVRYTHPIEVPCLARGDKVNISMNSHSSVEIVRLGAPSMEH</sequence>
<comment type="caution">
    <text evidence="1">The sequence shown here is derived from an EMBL/GenBank/DDBJ whole genome shotgun (WGS) entry which is preliminary data.</text>
</comment>
<keyword evidence="2" id="KW-1185">Reference proteome</keyword>
<gene>
    <name evidence="1" type="ORF">APY94_01765</name>
</gene>
<dbReference type="RefSeq" id="WP_058937999.1">
    <property type="nucleotide sequence ID" value="NZ_LLYW01000004.1"/>
</dbReference>
<dbReference type="OrthoDB" id="103493at2157"/>
<dbReference type="EMBL" id="LLYW01000004">
    <property type="protein sequence ID" value="KUH34564.1"/>
    <property type="molecule type" value="Genomic_DNA"/>
</dbReference>
<reference evidence="1 2" key="1">
    <citation type="submission" date="2015-10" db="EMBL/GenBank/DDBJ databases">
        <title>Draft genome sequence of Thermococcus celericrescens strain DSM 17994.</title>
        <authorList>
            <person name="Hong S.-J."/>
            <person name="Park C.-E."/>
            <person name="Shin J.-H."/>
        </authorList>
    </citation>
    <scope>NUCLEOTIDE SEQUENCE [LARGE SCALE GENOMIC DNA]</scope>
    <source>
        <strain evidence="1 2">DSM 17994</strain>
    </source>
</reference>
<dbReference type="AlphaFoldDB" id="A0A100XZG4"/>
<proteinExistence type="predicted"/>
<accession>A0A100XZG4</accession>
<name>A0A100XZG4_9EURY</name>